<dbReference type="InterPro" id="IPR010372">
    <property type="entry name" value="DNA_pol3_delta_N"/>
</dbReference>
<accession>W0P3K9</accession>
<dbReference type="NCBIfam" id="TIGR01128">
    <property type="entry name" value="holA"/>
    <property type="match status" value="1"/>
</dbReference>
<dbReference type="Pfam" id="PF14840">
    <property type="entry name" value="DNA_pol3_delt_C"/>
    <property type="match status" value="1"/>
</dbReference>
<comment type="similarity">
    <text evidence="8">Belongs to the DNA polymerase HolA subunit family.</text>
</comment>
<evidence type="ECO:0000259" key="11">
    <source>
        <dbReference type="Pfam" id="PF06144"/>
    </source>
</evidence>
<proteinExistence type="inferred from homology"/>
<dbReference type="Gene3D" id="1.10.8.60">
    <property type="match status" value="1"/>
</dbReference>
<dbReference type="InterPro" id="IPR032780">
    <property type="entry name" value="DNA_pol3_delt_C"/>
</dbReference>
<dbReference type="GO" id="GO:0003677">
    <property type="term" value="F:DNA binding"/>
    <property type="evidence" value="ECO:0007669"/>
    <property type="project" value="InterPro"/>
</dbReference>
<dbReference type="Proteomes" id="UP000019087">
    <property type="component" value="Chromosome"/>
</dbReference>
<gene>
    <name evidence="13" type="primary">hola</name>
    <name evidence="13" type="ORF">BUMPUSDA_CDS00154</name>
</gene>
<dbReference type="PATRIC" id="fig|1009856.3.peg.435"/>
<evidence type="ECO:0000313" key="14">
    <source>
        <dbReference type="Proteomes" id="UP000019087"/>
    </source>
</evidence>
<sequence>MNIIHLEKLKKHLIKELDFCYIFLGEDDFLINRNQNAILYYAHRRGFIKTSTINIEKNNDWEKVIRFYKTRNLFFKKTTVIINVLIKTLNTIFIENINKISVLLNIEILTILKFNHLSRVIQIKKILSIFKNNTKIVSCFTPYNLQFVNWIKYEIKEKNLNIEKKAFFLLCKYYEGNTSFIYKILEVLFKKCQKSSIKIEEIKKNIIDFFNFSVLHWINAILQGQIKKAMYILNLLEDKKHSPLILIRTLQKDLLILMHMKREKDININTFLKKYNIDYSRHNFFIKAYKKIHDQSYFKAINILVKIEIHIKQKYDNSIWIQLQKLTLILSSSTI</sequence>
<dbReference type="SUPFAM" id="SSF48019">
    <property type="entry name" value="post-AAA+ oligomerization domain-like"/>
    <property type="match status" value="1"/>
</dbReference>
<dbReference type="GO" id="GO:0006261">
    <property type="term" value="P:DNA-templated DNA replication"/>
    <property type="evidence" value="ECO:0007669"/>
    <property type="project" value="TreeGrafter"/>
</dbReference>
<reference evidence="13 14" key="1">
    <citation type="journal article" date="2013" name="BMC Genomics">
        <title>Comparative analysis of genome sequences from four strains of the Buchnera aphidicola Mp endosymbion of the green peach aphid, Myzus persicae.</title>
        <authorList>
            <person name="Jiang Z."/>
            <person name="Jones D.H."/>
            <person name="Khuri S."/>
            <person name="Tsinoremas N.F."/>
            <person name="Wyss T."/>
            <person name="Jander G."/>
            <person name="Wilson A.C."/>
        </authorList>
    </citation>
    <scope>NUCLEOTIDE SEQUENCE [LARGE SCALE GENOMIC DNA]</scope>
    <source>
        <strain evidence="14">str. USDA (Myzus persicae)</strain>
    </source>
</reference>
<evidence type="ECO:0000256" key="9">
    <source>
        <dbReference type="ARBA" id="ARBA00049244"/>
    </source>
</evidence>
<evidence type="ECO:0000256" key="1">
    <source>
        <dbReference type="ARBA" id="ARBA00012417"/>
    </source>
</evidence>
<dbReference type="PANTHER" id="PTHR34388">
    <property type="entry name" value="DNA POLYMERASE III SUBUNIT DELTA"/>
    <property type="match status" value="1"/>
</dbReference>
<evidence type="ECO:0000256" key="5">
    <source>
        <dbReference type="ARBA" id="ARBA00022705"/>
    </source>
</evidence>
<comment type="catalytic activity">
    <reaction evidence="9">
        <text>DNA(n) + a 2'-deoxyribonucleoside 5'-triphosphate = DNA(n+1) + diphosphate</text>
        <dbReference type="Rhea" id="RHEA:22508"/>
        <dbReference type="Rhea" id="RHEA-COMP:17339"/>
        <dbReference type="Rhea" id="RHEA-COMP:17340"/>
        <dbReference type="ChEBI" id="CHEBI:33019"/>
        <dbReference type="ChEBI" id="CHEBI:61560"/>
        <dbReference type="ChEBI" id="CHEBI:173112"/>
        <dbReference type="EC" id="2.7.7.7"/>
    </reaction>
</comment>
<dbReference type="InterPro" id="IPR027417">
    <property type="entry name" value="P-loop_NTPase"/>
</dbReference>
<evidence type="ECO:0000256" key="8">
    <source>
        <dbReference type="ARBA" id="ARBA00034754"/>
    </source>
</evidence>
<evidence type="ECO:0000259" key="12">
    <source>
        <dbReference type="Pfam" id="PF14840"/>
    </source>
</evidence>
<keyword evidence="3" id="KW-0808">Transferase</keyword>
<dbReference type="Gene3D" id="3.40.50.300">
    <property type="entry name" value="P-loop containing nucleotide triphosphate hydrolases"/>
    <property type="match status" value="1"/>
</dbReference>
<evidence type="ECO:0000256" key="3">
    <source>
        <dbReference type="ARBA" id="ARBA00022679"/>
    </source>
</evidence>
<evidence type="ECO:0000256" key="4">
    <source>
        <dbReference type="ARBA" id="ARBA00022695"/>
    </source>
</evidence>
<feature type="domain" description="DNA polymerase III delta N-terminal" evidence="11">
    <location>
        <begin position="21"/>
        <end position="140"/>
    </location>
</feature>
<dbReference type="InterPro" id="IPR008921">
    <property type="entry name" value="DNA_pol3_clamp-load_cplx_C"/>
</dbReference>
<comment type="subunit">
    <text evidence="7">DNA polymerase III contains a core (composed of alpha, epsilon and theta chains) that associates with a tau subunit. This core dimerizes to form the POLIII' complex. PolIII' associates with the gamma complex (composed of gamma, delta, delta', psi and chi chains) and with the beta chain to form the complete DNA polymerase III complex.</text>
</comment>
<evidence type="ECO:0000313" key="13">
    <source>
        <dbReference type="EMBL" id="AHG59950.1"/>
    </source>
</evidence>
<dbReference type="AlphaFoldDB" id="W0P3K9"/>
<evidence type="ECO:0000256" key="2">
    <source>
        <dbReference type="ARBA" id="ARBA00017703"/>
    </source>
</evidence>
<dbReference type="Gene3D" id="1.20.272.10">
    <property type="match status" value="1"/>
</dbReference>
<evidence type="ECO:0000256" key="6">
    <source>
        <dbReference type="ARBA" id="ARBA00022932"/>
    </source>
</evidence>
<evidence type="ECO:0000256" key="7">
    <source>
        <dbReference type="ARBA" id="ARBA00026073"/>
    </source>
</evidence>
<keyword evidence="4" id="KW-0548">Nucleotidyltransferase</keyword>
<dbReference type="EC" id="2.7.7.7" evidence="1 10"/>
<organism evidence="13 14">
    <name type="scientific">Buchnera aphidicola str. USDA</name>
    <name type="common">Myzus persicae</name>
    <dbReference type="NCBI Taxonomy" id="1009856"/>
    <lineage>
        <taxon>Bacteria</taxon>
        <taxon>Pseudomonadati</taxon>
        <taxon>Pseudomonadota</taxon>
        <taxon>Gammaproteobacteria</taxon>
        <taxon>Enterobacterales</taxon>
        <taxon>Erwiniaceae</taxon>
        <taxon>Buchnera</taxon>
    </lineage>
</organism>
<keyword evidence="5" id="KW-0235">DNA replication</keyword>
<keyword evidence="6" id="KW-0239">DNA-directed DNA polymerase</keyword>
<dbReference type="EMBL" id="CP002697">
    <property type="protein sequence ID" value="AHG59950.1"/>
    <property type="molecule type" value="Genomic_DNA"/>
</dbReference>
<dbReference type="HOGENOM" id="CLU_044694_0_2_6"/>
<dbReference type="PANTHER" id="PTHR34388:SF1">
    <property type="entry name" value="DNA POLYMERASE III SUBUNIT DELTA"/>
    <property type="match status" value="1"/>
</dbReference>
<dbReference type="Pfam" id="PF06144">
    <property type="entry name" value="DNA_pol3_delta"/>
    <property type="match status" value="1"/>
</dbReference>
<dbReference type="KEGG" id="bapu:BUMPUSDA_CDS00154"/>
<dbReference type="GO" id="GO:0003887">
    <property type="term" value="F:DNA-directed DNA polymerase activity"/>
    <property type="evidence" value="ECO:0007669"/>
    <property type="project" value="UniProtKB-UniRule"/>
</dbReference>
<dbReference type="RefSeq" id="WP_025369072.1">
    <property type="nucleotide sequence ID" value="NZ_CP002697.1"/>
</dbReference>
<feature type="domain" description="DNA polymerase III subunit delta C-terminal" evidence="12">
    <location>
        <begin position="215"/>
        <end position="332"/>
    </location>
</feature>
<dbReference type="SUPFAM" id="SSF52540">
    <property type="entry name" value="P-loop containing nucleoside triphosphate hydrolases"/>
    <property type="match status" value="1"/>
</dbReference>
<dbReference type="GO" id="GO:0009360">
    <property type="term" value="C:DNA polymerase III complex"/>
    <property type="evidence" value="ECO:0007669"/>
    <property type="project" value="UniProtKB-UniRule"/>
</dbReference>
<name>W0P3K9_BUCMP</name>
<evidence type="ECO:0000256" key="10">
    <source>
        <dbReference type="NCBIfam" id="TIGR01128"/>
    </source>
</evidence>
<protein>
    <recommendedName>
        <fullName evidence="2 10">DNA polymerase III subunit delta</fullName>
        <ecNumber evidence="1 10">2.7.7.7</ecNumber>
    </recommendedName>
</protein>
<dbReference type="InterPro" id="IPR005790">
    <property type="entry name" value="DNA_polIII_delta"/>
</dbReference>